<sequence length="593" mass="68595">MNCSELSLQMKQRKELKKKLQKKEYLRIEELYMAEERKFTDQELARRAKLDKYRELGVDPYGHRFEVNCHAEDVLKLNQGLQPEEVASRPVFLAGRIVLLRKMGKASFFHLLDRSGKIQCYIRQDEVGLKNYQIFKLADLGDICGVKGVVMKTKTGEITVRVKEYVHLSKSLKPLPDKHHGLVDKEERYRKRYVDTIVNDDARRTAIMRPIIVRELRHWFDDHGYLEVETPILQPTLGGASARPFVTHHNALDEDFYLRIATELELKRLIVGGMERVYEVGRIFRNEGIDLFHNPEFTTVEAYQAFGDLSDMMNLTEDLIRTLALKVRGTTKIHFNGADIDVGPEFRRANMTDLIKEKTGVDFNEVHSDEEALELAKKFNVPTEPHFRYGHVINAFFDQFCESELIQPIFVCRHPLDVSPLAMKCKDDPRFTQRFEIYIGGHELANAFTELNDPDDQLSRFEKQLEDKNKGDAEACEVDYDYINALEYGLAPTGGIGIGIDRLVMFLTSEDSIREVILFPTLRRKVDKTAEEEEVGSNTAPPEVIYPEERIGIISNAIERINTMTANHHFLFLPSIIAWFLYKHCHKYFTVPM</sequence>
<evidence type="ECO:0000256" key="12">
    <source>
        <dbReference type="RuleBase" id="RU003748"/>
    </source>
</evidence>
<dbReference type="PANTHER" id="PTHR42918:SF15">
    <property type="entry name" value="LYSINE--TRNA LIGASE, CHLOROPLASTIC_MITOCHONDRIAL"/>
    <property type="match status" value="1"/>
</dbReference>
<dbReference type="Ensembl" id="ENSJHYT00000000880.1">
    <property type="protein sequence ID" value="ENSJHYP00000000684.1"/>
    <property type="gene ID" value="ENSJHYG00000000629.1"/>
</dbReference>
<dbReference type="Pfam" id="PF00152">
    <property type="entry name" value="tRNA-synt_2"/>
    <property type="match status" value="1"/>
</dbReference>
<name>A0A8C5I961_JUNHY</name>
<evidence type="ECO:0000256" key="3">
    <source>
        <dbReference type="ARBA" id="ARBA00015745"/>
    </source>
</evidence>
<dbReference type="SUPFAM" id="SSF50249">
    <property type="entry name" value="Nucleic acid-binding proteins"/>
    <property type="match status" value="1"/>
</dbReference>
<proteinExistence type="inferred from homology"/>
<comment type="catalytic activity">
    <reaction evidence="11 12">
        <text>tRNA(Lys) + L-lysine + ATP = L-lysyl-tRNA(Lys) + AMP + diphosphate</text>
        <dbReference type="Rhea" id="RHEA:20792"/>
        <dbReference type="Rhea" id="RHEA-COMP:9696"/>
        <dbReference type="Rhea" id="RHEA-COMP:9697"/>
        <dbReference type="ChEBI" id="CHEBI:30616"/>
        <dbReference type="ChEBI" id="CHEBI:32551"/>
        <dbReference type="ChEBI" id="CHEBI:33019"/>
        <dbReference type="ChEBI" id="CHEBI:78442"/>
        <dbReference type="ChEBI" id="CHEBI:78529"/>
        <dbReference type="ChEBI" id="CHEBI:456215"/>
        <dbReference type="EC" id="6.1.1.6"/>
    </reaction>
</comment>
<dbReference type="GO" id="GO:0046872">
    <property type="term" value="F:metal ion binding"/>
    <property type="evidence" value="ECO:0007669"/>
    <property type="project" value="UniProtKB-KW"/>
</dbReference>
<dbReference type="HAMAP" id="MF_00252">
    <property type="entry name" value="Lys_tRNA_synth_class2"/>
    <property type="match status" value="1"/>
</dbReference>
<keyword evidence="4" id="KW-0436">Ligase</keyword>
<accession>A0A8C5I961</accession>
<comment type="similarity">
    <text evidence="1">Belongs to the class-II aminoacyl-tRNA synthetase family.</text>
</comment>
<dbReference type="InterPro" id="IPR018149">
    <property type="entry name" value="Lys-tRNA-synth_II_C"/>
</dbReference>
<dbReference type="GO" id="GO:0000049">
    <property type="term" value="F:tRNA binding"/>
    <property type="evidence" value="ECO:0007669"/>
    <property type="project" value="TreeGrafter"/>
</dbReference>
<dbReference type="InterPro" id="IPR004364">
    <property type="entry name" value="Aa-tRNA-synt_II"/>
</dbReference>
<keyword evidence="6" id="KW-0547">Nucleotide-binding</keyword>
<evidence type="ECO:0000259" key="13">
    <source>
        <dbReference type="PROSITE" id="PS50862"/>
    </source>
</evidence>
<dbReference type="Pfam" id="PF01336">
    <property type="entry name" value="tRNA_anti-codon"/>
    <property type="match status" value="1"/>
</dbReference>
<keyword evidence="15" id="KW-1185">Reference proteome</keyword>
<dbReference type="GO" id="GO:0005829">
    <property type="term" value="C:cytosol"/>
    <property type="evidence" value="ECO:0007669"/>
    <property type="project" value="TreeGrafter"/>
</dbReference>
<keyword evidence="5" id="KW-0479">Metal-binding</keyword>
<dbReference type="InterPro" id="IPR012340">
    <property type="entry name" value="NA-bd_OB-fold"/>
</dbReference>
<evidence type="ECO:0000313" key="15">
    <source>
        <dbReference type="Proteomes" id="UP000694408"/>
    </source>
</evidence>
<dbReference type="EC" id="6.1.1.6" evidence="2 12"/>
<keyword evidence="7" id="KW-0067">ATP-binding</keyword>
<reference evidence="14" key="2">
    <citation type="submission" date="2025-09" db="UniProtKB">
        <authorList>
            <consortium name="Ensembl"/>
        </authorList>
    </citation>
    <scope>IDENTIFICATION</scope>
</reference>
<reference evidence="14" key="1">
    <citation type="submission" date="2025-08" db="UniProtKB">
        <authorList>
            <consortium name="Ensembl"/>
        </authorList>
    </citation>
    <scope>IDENTIFICATION</scope>
</reference>
<evidence type="ECO:0000256" key="7">
    <source>
        <dbReference type="ARBA" id="ARBA00022840"/>
    </source>
</evidence>
<dbReference type="GO" id="GO:0005524">
    <property type="term" value="F:ATP binding"/>
    <property type="evidence" value="ECO:0007669"/>
    <property type="project" value="UniProtKB-KW"/>
</dbReference>
<evidence type="ECO:0000256" key="5">
    <source>
        <dbReference type="ARBA" id="ARBA00022723"/>
    </source>
</evidence>
<evidence type="ECO:0000256" key="10">
    <source>
        <dbReference type="ARBA" id="ARBA00030563"/>
    </source>
</evidence>
<dbReference type="CDD" id="cd04322">
    <property type="entry name" value="LysRS_N"/>
    <property type="match status" value="1"/>
</dbReference>
<dbReference type="Gene3D" id="2.40.50.140">
    <property type="entry name" value="Nucleic acid-binding proteins"/>
    <property type="match status" value="1"/>
</dbReference>
<keyword evidence="8" id="KW-0648">Protein biosynthesis</keyword>
<dbReference type="InterPro" id="IPR002313">
    <property type="entry name" value="Lys-tRNA-ligase_II"/>
</dbReference>
<evidence type="ECO:0000256" key="11">
    <source>
        <dbReference type="ARBA" id="ARBA00048573"/>
    </source>
</evidence>
<feature type="domain" description="Aminoacyl-transfer RNA synthetases class-II family profile" evidence="13">
    <location>
        <begin position="212"/>
        <end position="520"/>
    </location>
</feature>
<evidence type="ECO:0000313" key="14">
    <source>
        <dbReference type="Ensembl" id="ENSJHYP00000000684.1"/>
    </source>
</evidence>
<dbReference type="CDD" id="cd00775">
    <property type="entry name" value="LysRS_core"/>
    <property type="match status" value="1"/>
</dbReference>
<evidence type="ECO:0000256" key="1">
    <source>
        <dbReference type="ARBA" id="ARBA00008226"/>
    </source>
</evidence>
<protein>
    <recommendedName>
        <fullName evidence="3 12">Lysine--tRNA ligase</fullName>
        <ecNumber evidence="2 12">6.1.1.6</ecNumber>
    </recommendedName>
    <alternativeName>
        <fullName evidence="10 12">Lysyl-tRNA synthetase</fullName>
    </alternativeName>
</protein>
<organism evidence="14 15">
    <name type="scientific">Junco hyemalis</name>
    <name type="common">Dark-eyed junco</name>
    <dbReference type="NCBI Taxonomy" id="40217"/>
    <lineage>
        <taxon>Eukaryota</taxon>
        <taxon>Metazoa</taxon>
        <taxon>Chordata</taxon>
        <taxon>Craniata</taxon>
        <taxon>Vertebrata</taxon>
        <taxon>Euteleostomi</taxon>
        <taxon>Archelosauria</taxon>
        <taxon>Archosauria</taxon>
        <taxon>Dinosauria</taxon>
        <taxon>Saurischia</taxon>
        <taxon>Theropoda</taxon>
        <taxon>Coelurosauria</taxon>
        <taxon>Aves</taxon>
        <taxon>Neognathae</taxon>
        <taxon>Neoaves</taxon>
        <taxon>Telluraves</taxon>
        <taxon>Australaves</taxon>
        <taxon>Passeriformes</taxon>
        <taxon>Passerellidae</taxon>
        <taxon>Junco</taxon>
    </lineage>
</organism>
<dbReference type="InterPro" id="IPR044136">
    <property type="entry name" value="Lys-tRNA-ligase_II_N"/>
</dbReference>
<dbReference type="SUPFAM" id="SSF55681">
    <property type="entry name" value="Class II aaRS and biotin synthetases"/>
    <property type="match status" value="1"/>
</dbReference>
<dbReference type="InterPro" id="IPR004365">
    <property type="entry name" value="NA-bd_OB_tRNA"/>
</dbReference>
<keyword evidence="9" id="KW-0030">Aminoacyl-tRNA synthetase</keyword>
<evidence type="ECO:0000256" key="8">
    <source>
        <dbReference type="ARBA" id="ARBA00022917"/>
    </source>
</evidence>
<evidence type="ECO:0000256" key="4">
    <source>
        <dbReference type="ARBA" id="ARBA00022598"/>
    </source>
</evidence>
<evidence type="ECO:0000256" key="2">
    <source>
        <dbReference type="ARBA" id="ARBA00013166"/>
    </source>
</evidence>
<dbReference type="InterPro" id="IPR045864">
    <property type="entry name" value="aa-tRNA-synth_II/BPL/LPL"/>
</dbReference>
<evidence type="ECO:0000256" key="6">
    <source>
        <dbReference type="ARBA" id="ARBA00022741"/>
    </source>
</evidence>
<dbReference type="InterPro" id="IPR006195">
    <property type="entry name" value="aa-tRNA-synth_II"/>
</dbReference>
<dbReference type="NCBIfam" id="TIGR00499">
    <property type="entry name" value="lysS_bact"/>
    <property type="match status" value="1"/>
</dbReference>
<dbReference type="GO" id="GO:0006430">
    <property type="term" value="P:lysyl-tRNA aminoacylation"/>
    <property type="evidence" value="ECO:0007669"/>
    <property type="project" value="InterPro"/>
</dbReference>
<evidence type="ECO:0000256" key="9">
    <source>
        <dbReference type="ARBA" id="ARBA00023146"/>
    </source>
</evidence>
<dbReference type="PRINTS" id="PR00982">
    <property type="entry name" value="TRNASYNTHLYS"/>
</dbReference>
<dbReference type="PANTHER" id="PTHR42918">
    <property type="entry name" value="LYSYL-TRNA SYNTHETASE"/>
    <property type="match status" value="1"/>
</dbReference>
<dbReference type="OMA" id="WESTHHA"/>
<dbReference type="Proteomes" id="UP000694408">
    <property type="component" value="Unplaced"/>
</dbReference>
<dbReference type="NCBIfam" id="NF001756">
    <property type="entry name" value="PRK00484.1"/>
    <property type="match status" value="1"/>
</dbReference>
<dbReference type="FunFam" id="2.40.50.140:FF:000024">
    <property type="entry name" value="Lysine--tRNA ligase"/>
    <property type="match status" value="1"/>
</dbReference>
<dbReference type="Gene3D" id="3.30.930.10">
    <property type="entry name" value="Bira Bifunctional Protein, Domain 2"/>
    <property type="match status" value="1"/>
</dbReference>
<dbReference type="PROSITE" id="PS50862">
    <property type="entry name" value="AA_TRNA_LIGASE_II"/>
    <property type="match status" value="1"/>
</dbReference>
<dbReference type="AlphaFoldDB" id="A0A8C5I961"/>
<dbReference type="GO" id="GO:0004824">
    <property type="term" value="F:lysine-tRNA ligase activity"/>
    <property type="evidence" value="ECO:0007669"/>
    <property type="project" value="UniProtKB-EC"/>
</dbReference>